<dbReference type="AlphaFoldDB" id="A0A8K1CCD0"/>
<dbReference type="InterPro" id="IPR016024">
    <property type="entry name" value="ARM-type_fold"/>
</dbReference>
<protein>
    <submittedName>
        <fullName evidence="1">Uncharacterized protein</fullName>
    </submittedName>
</protein>
<evidence type="ECO:0000313" key="1">
    <source>
        <dbReference type="EMBL" id="TMW60789.1"/>
    </source>
</evidence>
<accession>A0A8K1CCD0</accession>
<proteinExistence type="predicted"/>
<dbReference type="SUPFAM" id="SSF48371">
    <property type="entry name" value="ARM repeat"/>
    <property type="match status" value="1"/>
</dbReference>
<gene>
    <name evidence="1" type="ORF">Poli38472_000831</name>
</gene>
<dbReference type="Proteomes" id="UP000794436">
    <property type="component" value="Unassembled WGS sequence"/>
</dbReference>
<dbReference type="EMBL" id="SPLM01000108">
    <property type="protein sequence ID" value="TMW60789.1"/>
    <property type="molecule type" value="Genomic_DNA"/>
</dbReference>
<organism evidence="1 2">
    <name type="scientific">Pythium oligandrum</name>
    <name type="common">Mycoparasitic fungus</name>
    <dbReference type="NCBI Taxonomy" id="41045"/>
    <lineage>
        <taxon>Eukaryota</taxon>
        <taxon>Sar</taxon>
        <taxon>Stramenopiles</taxon>
        <taxon>Oomycota</taxon>
        <taxon>Peronosporomycetes</taxon>
        <taxon>Pythiales</taxon>
        <taxon>Pythiaceae</taxon>
        <taxon>Pythium</taxon>
    </lineage>
</organism>
<dbReference type="OrthoDB" id="68408at2759"/>
<keyword evidence="2" id="KW-1185">Reference proteome</keyword>
<sequence length="281" mass="31449">MRLVDSDDRDEFEGVDGPTALMDHLNRITEEQATLGYAWEASTIGEGSWEPYEVQESLILTIVAICHACIEETIGRQCLELGAGRLLWEIYVCAPIAIASELYMLILSAYRNLAFAPALPGALPEEMIHESWRLVAESAEIEQRVLGAEILTNLSVQDPSRVHPTQEHIATLLQLFFTNDDETALRIALVDLLSNLACDPGLCLLIIYELDERKPRRYRRHSGAVYFLDLTEVTPDPALQQSMEALAHNLSWSDPAGKRKIQKLGLSSFMTRFALEPAINN</sequence>
<reference evidence="1" key="1">
    <citation type="submission" date="2019-03" db="EMBL/GenBank/DDBJ databases">
        <title>Long read genome sequence of the mycoparasitic Pythium oligandrum ATCC 38472 isolated from sugarbeet rhizosphere.</title>
        <authorList>
            <person name="Gaulin E."/>
        </authorList>
    </citation>
    <scope>NUCLEOTIDE SEQUENCE</scope>
    <source>
        <strain evidence="1">ATCC 38472_TT</strain>
    </source>
</reference>
<name>A0A8K1CCD0_PYTOL</name>
<comment type="caution">
    <text evidence="1">The sequence shown here is derived from an EMBL/GenBank/DDBJ whole genome shotgun (WGS) entry which is preliminary data.</text>
</comment>
<evidence type="ECO:0000313" key="2">
    <source>
        <dbReference type="Proteomes" id="UP000794436"/>
    </source>
</evidence>